<reference evidence="4 5" key="1">
    <citation type="journal article" date="2019" name="Appl. Microbiol. Biotechnol.">
        <title>Uncovering carbohydrate metabolism through a genotype-phenotype association study of 56 lactic acid bacteria genomes.</title>
        <authorList>
            <person name="Buron-Moles G."/>
            <person name="Chailyan A."/>
            <person name="Dolejs I."/>
            <person name="Forster J."/>
            <person name="Miks M.H."/>
        </authorList>
    </citation>
    <scope>NUCLEOTIDE SEQUENCE [LARGE SCALE GENOMIC DNA]</scope>
    <source>
        <strain evidence="4 5">ATCC 49373</strain>
    </source>
</reference>
<dbReference type="InterPro" id="IPR015269">
    <property type="entry name" value="UPF0029_Impact_C"/>
</dbReference>
<dbReference type="SUPFAM" id="SSF54211">
    <property type="entry name" value="Ribosomal protein S5 domain 2-like"/>
    <property type="match status" value="1"/>
</dbReference>
<dbReference type="Gene3D" id="3.30.230.30">
    <property type="entry name" value="Impact, N-terminal domain"/>
    <property type="match status" value="1"/>
</dbReference>
<organism evidence="4 5">
    <name type="scientific">Secundilactobacillus malefermentans</name>
    <dbReference type="NCBI Taxonomy" id="176292"/>
    <lineage>
        <taxon>Bacteria</taxon>
        <taxon>Bacillati</taxon>
        <taxon>Bacillota</taxon>
        <taxon>Bacilli</taxon>
        <taxon>Lactobacillales</taxon>
        <taxon>Lactobacillaceae</taxon>
        <taxon>Secundilactobacillus</taxon>
    </lineage>
</organism>
<sequence length="213" mass="23767">MEPFLTIKQTGTAELEIKKSRFLCSIAQVTDEAETRQFIANVAQQNPKANHNCYAYMIGDDNHIQRESDDGEPSGTAGVPILNVLQQENLHNLVAVVTRYFGGIKLGAGGLIRAYSNSASNGIREIGIVERVIQTELQLVTDYSSYEKLAYYLKKNDLNSDPPEFSVIVKLSIYVDKDSIETIKSDITSLLAGNVKISTGKERYQERPYDQKK</sequence>
<protein>
    <submittedName>
        <fullName evidence="4">Uncharacterized protein</fullName>
    </submittedName>
</protein>
<comment type="caution">
    <text evidence="4">The sequence shown here is derived from an EMBL/GenBank/DDBJ whole genome shotgun (WGS) entry which is preliminary data.</text>
</comment>
<dbReference type="InterPro" id="IPR035647">
    <property type="entry name" value="EFG_III/V"/>
</dbReference>
<dbReference type="AlphaFoldDB" id="A0A4R5NDI1"/>
<evidence type="ECO:0000256" key="1">
    <source>
        <dbReference type="ARBA" id="ARBA00007665"/>
    </source>
</evidence>
<dbReference type="Pfam" id="PF09186">
    <property type="entry name" value="DUF1949"/>
    <property type="match status" value="1"/>
</dbReference>
<dbReference type="InterPro" id="IPR036956">
    <property type="entry name" value="Impact_N_sf"/>
</dbReference>
<dbReference type="InterPro" id="IPR001498">
    <property type="entry name" value="Impact_N"/>
</dbReference>
<feature type="domain" description="Impact N-terminal" evidence="2">
    <location>
        <begin position="18"/>
        <end position="121"/>
    </location>
</feature>
<dbReference type="GO" id="GO:0005737">
    <property type="term" value="C:cytoplasm"/>
    <property type="evidence" value="ECO:0007669"/>
    <property type="project" value="TreeGrafter"/>
</dbReference>
<feature type="domain" description="UPF0029" evidence="3">
    <location>
        <begin position="141"/>
        <end position="193"/>
    </location>
</feature>
<dbReference type="InterPro" id="IPR020569">
    <property type="entry name" value="UPF0029_Impact_CS"/>
</dbReference>
<dbReference type="InterPro" id="IPR020568">
    <property type="entry name" value="Ribosomal_Su5_D2-typ_SF"/>
</dbReference>
<dbReference type="InterPro" id="IPR023582">
    <property type="entry name" value="Impact"/>
</dbReference>
<proteinExistence type="inferred from homology"/>
<dbReference type="STRING" id="1122149.FD44_GL000421"/>
<gene>
    <name evidence="4" type="ORF">C5L31_001741</name>
</gene>
<evidence type="ECO:0000313" key="4">
    <source>
        <dbReference type="EMBL" id="TDG71524.1"/>
    </source>
</evidence>
<evidence type="ECO:0000259" key="3">
    <source>
        <dbReference type="Pfam" id="PF09186"/>
    </source>
</evidence>
<accession>A0A4R5NDI1</accession>
<dbReference type="Pfam" id="PF01205">
    <property type="entry name" value="Impact_N"/>
    <property type="match status" value="1"/>
</dbReference>
<dbReference type="NCBIfam" id="TIGR00257">
    <property type="entry name" value="IMPACT_YIGZ"/>
    <property type="match status" value="1"/>
</dbReference>
<dbReference type="Proteomes" id="UP000294854">
    <property type="component" value="Unassembled WGS sequence"/>
</dbReference>
<dbReference type="PANTHER" id="PTHR16301">
    <property type="entry name" value="IMPACT-RELATED"/>
    <property type="match status" value="1"/>
</dbReference>
<dbReference type="PROSITE" id="PS00910">
    <property type="entry name" value="UPF0029"/>
    <property type="match status" value="1"/>
</dbReference>
<dbReference type="EMBL" id="PUFO01000104">
    <property type="protein sequence ID" value="TDG71524.1"/>
    <property type="molecule type" value="Genomic_DNA"/>
</dbReference>
<dbReference type="GO" id="GO:0006446">
    <property type="term" value="P:regulation of translational initiation"/>
    <property type="evidence" value="ECO:0007669"/>
    <property type="project" value="TreeGrafter"/>
</dbReference>
<name>A0A4R5NDI1_9LACO</name>
<evidence type="ECO:0000313" key="5">
    <source>
        <dbReference type="Proteomes" id="UP000294854"/>
    </source>
</evidence>
<dbReference type="PANTHER" id="PTHR16301:SF20">
    <property type="entry name" value="IMPACT FAMILY MEMBER YIGZ"/>
    <property type="match status" value="1"/>
</dbReference>
<comment type="similarity">
    <text evidence="1">Belongs to the IMPACT family.</text>
</comment>
<evidence type="ECO:0000259" key="2">
    <source>
        <dbReference type="Pfam" id="PF01205"/>
    </source>
</evidence>
<dbReference type="SUPFAM" id="SSF54980">
    <property type="entry name" value="EF-G C-terminal domain-like"/>
    <property type="match status" value="1"/>
</dbReference>
<dbReference type="InterPro" id="IPR015796">
    <property type="entry name" value="Impact_YigZ-like"/>
</dbReference>
<keyword evidence="5" id="KW-1185">Reference proteome</keyword>